<dbReference type="EMBL" id="JAHUTJ010018003">
    <property type="protein sequence ID" value="MED6271268.1"/>
    <property type="molecule type" value="Genomic_DNA"/>
</dbReference>
<organism evidence="2 3">
    <name type="scientific">Characodon lateralis</name>
    <dbReference type="NCBI Taxonomy" id="208331"/>
    <lineage>
        <taxon>Eukaryota</taxon>
        <taxon>Metazoa</taxon>
        <taxon>Chordata</taxon>
        <taxon>Craniata</taxon>
        <taxon>Vertebrata</taxon>
        <taxon>Euteleostomi</taxon>
        <taxon>Actinopterygii</taxon>
        <taxon>Neopterygii</taxon>
        <taxon>Teleostei</taxon>
        <taxon>Neoteleostei</taxon>
        <taxon>Acanthomorphata</taxon>
        <taxon>Ovalentaria</taxon>
        <taxon>Atherinomorphae</taxon>
        <taxon>Cyprinodontiformes</taxon>
        <taxon>Goodeidae</taxon>
        <taxon>Characodon</taxon>
    </lineage>
</organism>
<evidence type="ECO:0000313" key="2">
    <source>
        <dbReference type="EMBL" id="MED6271268.1"/>
    </source>
</evidence>
<proteinExistence type="predicted"/>
<keyword evidence="3" id="KW-1185">Reference proteome</keyword>
<comment type="caution">
    <text evidence="2">The sequence shown here is derived from an EMBL/GenBank/DDBJ whole genome shotgun (WGS) entry which is preliminary data.</text>
</comment>
<reference evidence="2 3" key="1">
    <citation type="submission" date="2021-06" db="EMBL/GenBank/DDBJ databases">
        <authorList>
            <person name="Palmer J.M."/>
        </authorList>
    </citation>
    <scope>NUCLEOTIDE SEQUENCE [LARGE SCALE GENOMIC DNA]</scope>
    <source>
        <strain evidence="2 3">CL_MEX2019</strain>
        <tissue evidence="2">Muscle</tissue>
    </source>
</reference>
<protein>
    <submittedName>
        <fullName evidence="2">Uncharacterized protein</fullName>
    </submittedName>
</protein>
<dbReference type="Proteomes" id="UP001352852">
    <property type="component" value="Unassembled WGS sequence"/>
</dbReference>
<feature type="compositionally biased region" description="Basic and acidic residues" evidence="1">
    <location>
        <begin position="46"/>
        <end position="59"/>
    </location>
</feature>
<feature type="region of interest" description="Disordered" evidence="1">
    <location>
        <begin position="123"/>
        <end position="229"/>
    </location>
</feature>
<feature type="compositionally biased region" description="Pro residues" evidence="1">
    <location>
        <begin position="199"/>
        <end position="223"/>
    </location>
</feature>
<evidence type="ECO:0000256" key="1">
    <source>
        <dbReference type="SAM" id="MobiDB-lite"/>
    </source>
</evidence>
<feature type="compositionally biased region" description="Pro residues" evidence="1">
    <location>
        <begin position="151"/>
        <end position="179"/>
    </location>
</feature>
<name>A0ABU7D7W2_9TELE</name>
<feature type="compositionally biased region" description="Polar residues" evidence="1">
    <location>
        <begin position="60"/>
        <end position="72"/>
    </location>
</feature>
<gene>
    <name evidence="2" type="ORF">CHARACLAT_018440</name>
</gene>
<accession>A0ABU7D7W2</accession>
<sequence length="229" mass="24112">MERSSPPVTGHFSPRDLLLGRGQGMTPPLDSPERRRRSAAVTMTVSRHDSLRRPEDTPIRRSSSGQHSFSDSLRSRAMDAELLAQDIEETVTVALGELRQLERQGCRPAPDVVLDTLEQVKNGPVATCSSESPSPHSTPSTPGTPGTPVTPGTPSPLSPMSPISPLPGPPAGPPRPANPSPDALGSFKPVAAARMGAPLRPPALRPKPVVPPKSSTPPLPPPLDKSCTM</sequence>
<feature type="region of interest" description="Disordered" evidence="1">
    <location>
        <begin position="1"/>
        <end position="73"/>
    </location>
</feature>
<evidence type="ECO:0000313" key="3">
    <source>
        <dbReference type="Proteomes" id="UP001352852"/>
    </source>
</evidence>
<feature type="compositionally biased region" description="Low complexity" evidence="1">
    <location>
        <begin position="127"/>
        <end position="150"/>
    </location>
</feature>